<dbReference type="AlphaFoldDB" id="A0A3D9CLF7"/>
<keyword evidence="4" id="KW-1185">Reference proteome</keyword>
<dbReference type="Pfam" id="PF17517">
    <property type="entry name" value="IgGFc_binding"/>
    <property type="match status" value="1"/>
</dbReference>
<protein>
    <submittedName>
        <fullName evidence="3">Gliding motility-associated C-terminal domain-containing protein</fullName>
    </submittedName>
</protein>
<gene>
    <name evidence="3" type="ORF">DRF59_11965</name>
</gene>
<evidence type="ECO:0000259" key="2">
    <source>
        <dbReference type="Pfam" id="PF17517"/>
    </source>
</evidence>
<dbReference type="RefSeq" id="WP_115960117.1">
    <property type="nucleotide sequence ID" value="NZ_CBCRVL010000013.1"/>
</dbReference>
<dbReference type="NCBIfam" id="TIGR04131">
    <property type="entry name" value="Bac_Flav_CTERM"/>
    <property type="match status" value="1"/>
</dbReference>
<evidence type="ECO:0000313" key="4">
    <source>
        <dbReference type="Proteomes" id="UP000256769"/>
    </source>
</evidence>
<accession>A0A3D9CLF7</accession>
<dbReference type="InterPro" id="IPR026341">
    <property type="entry name" value="T9SS_type_B"/>
</dbReference>
<feature type="domain" description="IgGFc-binding protein N-terminal" evidence="2">
    <location>
        <begin position="131"/>
        <end position="447"/>
    </location>
</feature>
<evidence type="ECO:0000256" key="1">
    <source>
        <dbReference type="SAM" id="SignalP"/>
    </source>
</evidence>
<feature type="signal peptide" evidence="1">
    <location>
        <begin position="1"/>
        <end position="20"/>
    </location>
</feature>
<keyword evidence="1" id="KW-0732">Signal</keyword>
<comment type="caution">
    <text evidence="3">The sequence shown here is derived from an EMBL/GenBank/DDBJ whole genome shotgun (WGS) entry which is preliminary data.</text>
</comment>
<name>A0A3D9CLF7_9FLAO</name>
<dbReference type="Proteomes" id="UP000256769">
    <property type="component" value="Unassembled WGS sequence"/>
</dbReference>
<reference evidence="3 4" key="1">
    <citation type="journal article" date="2007" name="Int. J. Syst. Evol. Microbiol.">
        <title>Chryseobacterium flavum sp. nov., isolated from polluted soil.</title>
        <authorList>
            <person name="Zhou Y."/>
            <person name="Dong J."/>
            <person name="Wang X."/>
            <person name="Huang X."/>
            <person name="Zhang K.Y."/>
            <person name="Zhang Y.Q."/>
            <person name="Guo Y.F."/>
            <person name="Lai R."/>
            <person name="Li W.J."/>
        </authorList>
    </citation>
    <scope>NUCLEOTIDE SEQUENCE [LARGE SCALE GENOMIC DNA]</scope>
    <source>
        <strain evidence="3 4">KCTC 12877</strain>
    </source>
</reference>
<feature type="chain" id="PRO_5017816827" evidence="1">
    <location>
        <begin position="21"/>
        <end position="948"/>
    </location>
</feature>
<dbReference type="InterPro" id="IPR035234">
    <property type="entry name" value="IgGFc-bd_N"/>
</dbReference>
<sequence length="948" mass="102725">MKKTLSFFLLLFVAVHMLFAQRDTEHWFAPMAARSTQLSSPKQALYFSTDSVTPFPVEIYSNNTLLGTVTVSKGSPQTFDVPLNRMVASGTGELFTPGNKGLYTKGTKPYFVTYRFSVVSHGEILTSKGKAGIGKKFYVVTAPIERLDSGFNFTTGILATEDNTKVTVSDYSPNILFSNGWTGITNPTLTMTLNKGQSYIIEGVGNEAVNKEGFIGAKIESDKPISVTNGNFNGQFAITTSYDGSDIVMDQSVPTDRLGNEFVLVKGNGNISERMEDALIVATEGGTQVYINNGTTPVATLAEGESYRVNKTSNTNYIDQGNNHYNMYIRTTKNVYVYQLMAGIANSNATLGFNYIPPLNCYLPRKIDEIGKLKDLPYYTTLNNHIVKLNILTETGAAVTVNGTALPATQGPFPVSGTTNWVSYSVPDITGNVTITSTKAVTAGISGGSGVVGYGGYFAGFSSIPVIAKQTGDCIPGLVLEVGDSFDSYQWYRNNTAIPGATSFSYTPTQSGNYTVKITVGTCPPVVTPVYKVFTCLAETTLNDTVCDVVKQIIPTFTNSTQTVVPGSVTIITPPAHGNAIIDPVTGVISYAPAFGYVGPDTIVYKFCGNDPEFTDCEEITLNLTISESPVVNDAALRTCFLEENPATGLFNLTNALVTTQNGVTKKYYPSLADAHAGTNEILNPTNYIAPNGVVYVKVTNANGCYKVAEVTLTVLPPVKSDILIDKIICIEGKTTLDAGPGFKSYEWSTGATTQIISNVGVGTYWVKLKTGDCVTMQTVKVYASEQPVISNIDISNNTITVHVVGGTPPYKYSIDNLNWQDSNIFTNIARGNTSVYVKDDYNCEPIKVDITVPNLINVITPNEDGVNDAIDYSSLANKNNLVVNIFDRYGTKIYQADKLNGYKWNGTIDGNKRVSTGNYWYEVAWTEPNSKQTAIKFSGWILVKNRE</sequence>
<dbReference type="EMBL" id="QNUE01000008">
    <property type="protein sequence ID" value="REC66544.1"/>
    <property type="molecule type" value="Genomic_DNA"/>
</dbReference>
<dbReference type="Pfam" id="PF13585">
    <property type="entry name" value="CHU_C"/>
    <property type="match status" value="1"/>
</dbReference>
<organism evidence="3 4">
    <name type="scientific">Chryseobacterium flavum</name>
    <dbReference type="NCBI Taxonomy" id="415851"/>
    <lineage>
        <taxon>Bacteria</taxon>
        <taxon>Pseudomonadati</taxon>
        <taxon>Bacteroidota</taxon>
        <taxon>Flavobacteriia</taxon>
        <taxon>Flavobacteriales</taxon>
        <taxon>Weeksellaceae</taxon>
        <taxon>Chryseobacterium group</taxon>
        <taxon>Chryseobacterium</taxon>
    </lineage>
</organism>
<proteinExistence type="predicted"/>
<evidence type="ECO:0000313" key="3">
    <source>
        <dbReference type="EMBL" id="REC66544.1"/>
    </source>
</evidence>
<dbReference type="OrthoDB" id="9765926at2"/>